<comment type="caution">
    <text evidence="1">The sequence shown here is derived from an EMBL/GenBank/DDBJ whole genome shotgun (WGS) entry which is preliminary data.</text>
</comment>
<organism evidence="1 2">
    <name type="scientific">Calidifontibacter indicus</name>
    <dbReference type="NCBI Taxonomy" id="419650"/>
    <lineage>
        <taxon>Bacteria</taxon>
        <taxon>Bacillati</taxon>
        <taxon>Actinomycetota</taxon>
        <taxon>Actinomycetes</taxon>
        <taxon>Micrococcales</taxon>
        <taxon>Dermacoccaceae</taxon>
        <taxon>Calidifontibacter</taxon>
    </lineage>
</organism>
<sequence>MQATVHTFDPAAGTGSVLTDNGRELEFGAQVFAATGMLHLRPGQRLNIEVGASGISRMWMEGIGPGQRIR</sequence>
<protein>
    <recommendedName>
        <fullName evidence="3">Cold shock CspA family protein</fullName>
    </recommendedName>
</protein>
<dbReference type="OrthoDB" id="9151145at2"/>
<proteinExistence type="predicted"/>
<dbReference type="Proteomes" id="UP000256253">
    <property type="component" value="Unassembled WGS sequence"/>
</dbReference>
<evidence type="ECO:0000313" key="1">
    <source>
        <dbReference type="EMBL" id="REF30591.1"/>
    </source>
</evidence>
<name>A0A3D9V0H9_9MICO</name>
<keyword evidence="2" id="KW-1185">Reference proteome</keyword>
<dbReference type="RefSeq" id="WP_115922561.1">
    <property type="nucleotide sequence ID" value="NZ_CBDRMH010000020.1"/>
</dbReference>
<evidence type="ECO:0008006" key="3">
    <source>
        <dbReference type="Google" id="ProtNLM"/>
    </source>
</evidence>
<evidence type="ECO:0000313" key="2">
    <source>
        <dbReference type="Proteomes" id="UP000256253"/>
    </source>
</evidence>
<dbReference type="AlphaFoldDB" id="A0A3D9V0H9"/>
<accession>A0A3D9V0H9</accession>
<gene>
    <name evidence="1" type="ORF">DFJ65_1606</name>
</gene>
<dbReference type="EMBL" id="QTUA01000001">
    <property type="protein sequence ID" value="REF30591.1"/>
    <property type="molecule type" value="Genomic_DNA"/>
</dbReference>
<reference evidence="1 2" key="1">
    <citation type="submission" date="2018-08" db="EMBL/GenBank/DDBJ databases">
        <title>Sequencing the genomes of 1000 actinobacteria strains.</title>
        <authorList>
            <person name="Klenk H.-P."/>
        </authorList>
    </citation>
    <scope>NUCLEOTIDE SEQUENCE [LARGE SCALE GENOMIC DNA]</scope>
    <source>
        <strain evidence="1 2">DSM 22967</strain>
    </source>
</reference>